<dbReference type="AlphaFoldDB" id="A0A6G9H8U1"/>
<gene>
    <name evidence="7" type="ORF">HA039_03100</name>
</gene>
<dbReference type="InterPro" id="IPR050894">
    <property type="entry name" value="EfeM/EfeO_iron_uptake"/>
</dbReference>
<name>A0A6G9H8U1_9ACTN</name>
<evidence type="ECO:0000256" key="5">
    <source>
        <dbReference type="SAM" id="SignalP"/>
    </source>
</evidence>
<dbReference type="EMBL" id="CP050177">
    <property type="protein sequence ID" value="QIQ06659.1"/>
    <property type="molecule type" value="Genomic_DNA"/>
</dbReference>
<organism evidence="7 8">
    <name type="scientific">Streptomyces liangshanensis</name>
    <dbReference type="NCBI Taxonomy" id="2717324"/>
    <lineage>
        <taxon>Bacteria</taxon>
        <taxon>Bacillati</taxon>
        <taxon>Actinomycetota</taxon>
        <taxon>Actinomycetes</taxon>
        <taxon>Kitasatosporales</taxon>
        <taxon>Streptomycetaceae</taxon>
        <taxon>Streptomyces</taxon>
    </lineage>
</organism>
<feature type="region of interest" description="Disordered" evidence="4">
    <location>
        <begin position="27"/>
        <end position="48"/>
    </location>
</feature>
<feature type="chain" id="PRO_5026117589" evidence="5">
    <location>
        <begin position="18"/>
        <end position="402"/>
    </location>
</feature>
<evidence type="ECO:0000256" key="4">
    <source>
        <dbReference type="SAM" id="MobiDB-lite"/>
    </source>
</evidence>
<sequence length="402" mass="41856">MTLAVCLALAGTGGALALALPGTDAPRTVAERTDPADAPDAPADGLPHTAVEASDASETCGKGWQHPRAGLQVFDVRNNTTSAAEVYLTDTTGALLGEVDGLAPGTTRPIRVTLGRGTYTFRCLVEDTDAVTGAPVRISAGPARGGPAVLPVNNHDLIPVALAYQKWVAGGFGGVVDRVDTLRDAVDRGDLAAARKAWLPAHLAFVRLGGAYGAFGDLGSAVDGTDAGLPGGPHDPDFTGFHRVEYGLWHGEPAKTLRGPADRLAADVGTLRSEWADTRMDPLDLGLRTHEITEDSIQQDLTGRSDFGSGTSLASARAGLDGTAELVTLLRPLLTPRDTGLPRIDGGLRTTGKDLDALASRGGWRAPTALPRADRERIDADFGDLAEQLASVAVIFDVRRTS</sequence>
<dbReference type="InterPro" id="IPR018976">
    <property type="entry name" value="Imelysin-like"/>
</dbReference>
<dbReference type="PANTHER" id="PTHR39192:SF1">
    <property type="entry name" value="IRON UPTAKE SYSTEM COMPONENT EFEO"/>
    <property type="match status" value="1"/>
</dbReference>
<proteinExistence type="inferred from homology"/>
<dbReference type="InterPro" id="IPR038352">
    <property type="entry name" value="Imelysin_sf"/>
</dbReference>
<keyword evidence="7" id="KW-0449">Lipoprotein</keyword>
<evidence type="ECO:0000256" key="1">
    <source>
        <dbReference type="ARBA" id="ARBA00004196"/>
    </source>
</evidence>
<comment type="subcellular location">
    <subcellularLocation>
        <location evidence="1">Cell envelope</location>
    </subcellularLocation>
</comment>
<dbReference type="Gene3D" id="1.20.1420.20">
    <property type="entry name" value="M75 peptidase, HXXE motif"/>
    <property type="match status" value="1"/>
</dbReference>
<protein>
    <submittedName>
        <fullName evidence="7">EfeM/EfeO family lipoprotein</fullName>
    </submittedName>
</protein>
<comment type="similarity">
    <text evidence="2">Belongs to the EfeM/EfeO family.</text>
</comment>
<dbReference type="KEGG" id="slia:HA039_03100"/>
<dbReference type="CDD" id="cd14656">
    <property type="entry name" value="Imelysin-like_EfeO"/>
    <property type="match status" value="1"/>
</dbReference>
<evidence type="ECO:0000259" key="6">
    <source>
        <dbReference type="Pfam" id="PF09375"/>
    </source>
</evidence>
<evidence type="ECO:0000256" key="3">
    <source>
        <dbReference type="ARBA" id="ARBA00022729"/>
    </source>
</evidence>
<feature type="signal peptide" evidence="5">
    <location>
        <begin position="1"/>
        <end position="17"/>
    </location>
</feature>
<dbReference type="GO" id="GO:0030313">
    <property type="term" value="C:cell envelope"/>
    <property type="evidence" value="ECO:0007669"/>
    <property type="project" value="UniProtKB-SubCell"/>
</dbReference>
<dbReference type="InterPro" id="IPR034981">
    <property type="entry name" value="Imelysin-like_EfeO/Algp7"/>
</dbReference>
<reference evidence="7 8" key="1">
    <citation type="submission" date="2020-03" db="EMBL/GenBank/DDBJ databases">
        <title>A novel species.</title>
        <authorList>
            <person name="Gao J."/>
        </authorList>
    </citation>
    <scope>NUCLEOTIDE SEQUENCE [LARGE SCALE GENOMIC DNA]</scope>
    <source>
        <strain evidence="7 8">QMT-12</strain>
    </source>
</reference>
<keyword evidence="3 5" id="KW-0732">Signal</keyword>
<dbReference type="Proteomes" id="UP000501179">
    <property type="component" value="Chromosome"/>
</dbReference>
<evidence type="ECO:0000256" key="2">
    <source>
        <dbReference type="ARBA" id="ARBA00005989"/>
    </source>
</evidence>
<feature type="domain" description="Imelysin-like" evidence="6">
    <location>
        <begin position="164"/>
        <end position="391"/>
    </location>
</feature>
<evidence type="ECO:0000313" key="8">
    <source>
        <dbReference type="Proteomes" id="UP000501179"/>
    </source>
</evidence>
<keyword evidence="8" id="KW-1185">Reference proteome</keyword>
<dbReference type="PANTHER" id="PTHR39192">
    <property type="entry name" value="IRON UPTAKE SYSTEM COMPONENT EFEO"/>
    <property type="match status" value="1"/>
</dbReference>
<evidence type="ECO:0000313" key="7">
    <source>
        <dbReference type="EMBL" id="QIQ06659.1"/>
    </source>
</evidence>
<dbReference type="Pfam" id="PF09375">
    <property type="entry name" value="Peptidase_M75"/>
    <property type="match status" value="1"/>
</dbReference>
<accession>A0A6G9H8U1</accession>